<feature type="transmembrane region" description="Helical" evidence="2">
    <location>
        <begin position="38"/>
        <end position="56"/>
    </location>
</feature>
<evidence type="ECO:0000313" key="4">
    <source>
        <dbReference type="Proteomes" id="UP000713904"/>
    </source>
</evidence>
<keyword evidence="2" id="KW-0812">Transmembrane</keyword>
<keyword evidence="4" id="KW-1185">Reference proteome</keyword>
<feature type="non-terminal residue" evidence="3">
    <location>
        <position position="1"/>
    </location>
</feature>
<feature type="compositionally biased region" description="Low complexity" evidence="1">
    <location>
        <begin position="1"/>
        <end position="21"/>
    </location>
</feature>
<accession>A0ABR6TNI0</accession>
<reference evidence="3 4" key="1">
    <citation type="submission" date="2020-05" db="EMBL/GenBank/DDBJ databases">
        <title>Draft genome of xy-202 and genomic insight in genome of the genus Peptostreptococcus.</title>
        <authorList>
            <person name="Zhang Z."/>
        </authorList>
    </citation>
    <scope>NUCLEOTIDE SEQUENCE [LARGE SCALE GENOMIC DNA]</scope>
    <source>
        <strain evidence="3 4">DSM 27025</strain>
    </source>
</reference>
<keyword evidence="2" id="KW-1133">Transmembrane helix</keyword>
<keyword evidence="2" id="KW-0472">Membrane</keyword>
<evidence type="ECO:0000313" key="3">
    <source>
        <dbReference type="EMBL" id="MBC2576895.1"/>
    </source>
</evidence>
<protein>
    <submittedName>
        <fullName evidence="3">Collagen-binding protein</fullName>
    </submittedName>
</protein>
<feature type="region of interest" description="Disordered" evidence="1">
    <location>
        <begin position="1"/>
        <end position="31"/>
    </location>
</feature>
<gene>
    <name evidence="3" type="ORF">HLB29_09635</name>
</gene>
<evidence type="ECO:0000256" key="2">
    <source>
        <dbReference type="SAM" id="Phobius"/>
    </source>
</evidence>
<organism evidence="3 4">
    <name type="scientific">Peptostreptococcus canis</name>
    <dbReference type="NCBI Taxonomy" id="1159213"/>
    <lineage>
        <taxon>Bacteria</taxon>
        <taxon>Bacillati</taxon>
        <taxon>Bacillota</taxon>
        <taxon>Clostridia</taxon>
        <taxon>Peptostreptococcales</taxon>
        <taxon>Peptostreptococcaceae</taxon>
        <taxon>Peptostreptococcus</taxon>
    </lineage>
</organism>
<name>A0ABR6TNI0_9FIRM</name>
<dbReference type="EMBL" id="JABGBW010000039">
    <property type="protein sequence ID" value="MBC2576895.1"/>
    <property type="molecule type" value="Genomic_DNA"/>
</dbReference>
<proteinExistence type="predicted"/>
<keyword evidence="3" id="KW-0176">Collagen</keyword>
<dbReference type="Proteomes" id="UP000713904">
    <property type="component" value="Unassembled WGS sequence"/>
</dbReference>
<comment type="caution">
    <text evidence="3">The sequence shown here is derived from an EMBL/GenBank/DDBJ whole genome shotgun (WGS) entry which is preliminary data.</text>
</comment>
<evidence type="ECO:0000256" key="1">
    <source>
        <dbReference type="SAM" id="MobiDB-lite"/>
    </source>
</evidence>
<sequence>ETHNPTPEKTVPNKPTTPNTPDDIIKRLPKTGDGLDPARYAGLFAIPGSILLFFELRRRKNLNK</sequence>